<reference evidence="1 2" key="1">
    <citation type="submission" date="2022-05" db="EMBL/GenBank/DDBJ databases">
        <authorList>
            <consortium name="Genoscope - CEA"/>
            <person name="William W."/>
        </authorList>
    </citation>
    <scope>NUCLEOTIDE SEQUENCE [LARGE SCALE GENOMIC DNA]</scope>
</reference>
<evidence type="ECO:0000313" key="2">
    <source>
        <dbReference type="Proteomes" id="UP001159405"/>
    </source>
</evidence>
<sequence>MSGYEVYEPNHHDYIEVVNIGEDKSDSEVTIFYRPNKRFKIVNAYLVSEKQRTRHGRDYTMLNIVSSKENRFVVRRYKNGGYHLENPDGFWLKKGQVDLN</sequence>
<gene>
    <name evidence="1" type="ORF">PLOB_00003271</name>
</gene>
<comment type="caution">
    <text evidence="1">The sequence shown here is derived from an EMBL/GenBank/DDBJ whole genome shotgun (WGS) entry which is preliminary data.</text>
</comment>
<protein>
    <submittedName>
        <fullName evidence="1">Uncharacterized protein</fullName>
    </submittedName>
</protein>
<organism evidence="1 2">
    <name type="scientific">Porites lobata</name>
    <dbReference type="NCBI Taxonomy" id="104759"/>
    <lineage>
        <taxon>Eukaryota</taxon>
        <taxon>Metazoa</taxon>
        <taxon>Cnidaria</taxon>
        <taxon>Anthozoa</taxon>
        <taxon>Hexacorallia</taxon>
        <taxon>Scleractinia</taxon>
        <taxon>Fungiina</taxon>
        <taxon>Poritidae</taxon>
        <taxon>Porites</taxon>
    </lineage>
</organism>
<evidence type="ECO:0000313" key="1">
    <source>
        <dbReference type="EMBL" id="CAH3158589.1"/>
    </source>
</evidence>
<dbReference type="Proteomes" id="UP001159405">
    <property type="component" value="Unassembled WGS sequence"/>
</dbReference>
<name>A0ABN8Q733_9CNID</name>
<accession>A0ABN8Q733</accession>
<proteinExistence type="predicted"/>
<keyword evidence="2" id="KW-1185">Reference proteome</keyword>
<dbReference type="EMBL" id="CALNXK010000111">
    <property type="protein sequence ID" value="CAH3158589.1"/>
    <property type="molecule type" value="Genomic_DNA"/>
</dbReference>